<evidence type="ECO:0000256" key="5">
    <source>
        <dbReference type="SAM" id="SignalP"/>
    </source>
</evidence>
<dbReference type="EMBL" id="VOSL01000025">
    <property type="protein sequence ID" value="TXD39894.1"/>
    <property type="molecule type" value="Genomic_DNA"/>
</dbReference>
<keyword evidence="5" id="KW-0732">Signal</keyword>
<proteinExistence type="predicted"/>
<dbReference type="PANTHER" id="PTHR12815">
    <property type="entry name" value="SORTING AND ASSEMBLY MACHINERY SAMM50 PROTEIN FAMILY MEMBER"/>
    <property type="match status" value="1"/>
</dbReference>
<gene>
    <name evidence="7" type="ORF">FRC96_06385</name>
</gene>
<evidence type="ECO:0000256" key="1">
    <source>
        <dbReference type="ARBA" id="ARBA00004370"/>
    </source>
</evidence>
<feature type="chain" id="PRO_5023021102" evidence="5">
    <location>
        <begin position="35"/>
        <end position="459"/>
    </location>
</feature>
<feature type="domain" description="POTRA" evidence="6">
    <location>
        <begin position="48"/>
        <end position="121"/>
    </location>
</feature>
<organism evidence="7 8">
    <name type="scientific">Lujinxingia vulgaris</name>
    <dbReference type="NCBI Taxonomy" id="2600176"/>
    <lineage>
        <taxon>Bacteria</taxon>
        <taxon>Deltaproteobacteria</taxon>
        <taxon>Bradymonadales</taxon>
        <taxon>Lujinxingiaceae</taxon>
        <taxon>Lujinxingia</taxon>
    </lineage>
</organism>
<dbReference type="PANTHER" id="PTHR12815:SF18">
    <property type="entry name" value="SORTING AND ASSEMBLY MACHINERY COMPONENT 50 HOMOLOG"/>
    <property type="match status" value="1"/>
</dbReference>
<evidence type="ECO:0000256" key="3">
    <source>
        <dbReference type="ARBA" id="ARBA00022692"/>
    </source>
</evidence>
<dbReference type="InterPro" id="IPR039910">
    <property type="entry name" value="D15-like"/>
</dbReference>
<dbReference type="Gene3D" id="2.40.160.50">
    <property type="entry name" value="membrane protein fhac: a member of the omp85/tpsb transporter family"/>
    <property type="match status" value="1"/>
</dbReference>
<evidence type="ECO:0000313" key="8">
    <source>
        <dbReference type="Proteomes" id="UP000321046"/>
    </source>
</evidence>
<feature type="signal peptide" evidence="5">
    <location>
        <begin position="1"/>
        <end position="34"/>
    </location>
</feature>
<dbReference type="Proteomes" id="UP000321046">
    <property type="component" value="Unassembled WGS sequence"/>
</dbReference>
<dbReference type="Gene3D" id="3.10.20.310">
    <property type="entry name" value="membrane protein fhac"/>
    <property type="match status" value="1"/>
</dbReference>
<accession>A0A5C6XJU3</accession>
<reference evidence="7 8" key="1">
    <citation type="submission" date="2019-08" db="EMBL/GenBank/DDBJ databases">
        <title>Bradymonadales sp. TMQ2.</title>
        <authorList>
            <person name="Liang Q."/>
        </authorList>
    </citation>
    <scope>NUCLEOTIDE SEQUENCE [LARGE SCALE GENOMIC DNA]</scope>
    <source>
        <strain evidence="7 8">TMQ2</strain>
    </source>
</reference>
<dbReference type="Pfam" id="PF01103">
    <property type="entry name" value="Omp85"/>
    <property type="match status" value="1"/>
</dbReference>
<comment type="caution">
    <text evidence="7">The sequence shown here is derived from an EMBL/GenBank/DDBJ whole genome shotgun (WGS) entry which is preliminary data.</text>
</comment>
<sequence>MRWKKTGMLKGRASQRVAALLALVCMAFGGQVQAQVQEGGEVASGGEYRVDAIVIEGLLRTRRSVIEQELLFGEGDRINQAQLDESVQRLRNTGLFRAVSVDVVDTTVAAVGGVNGYVESGRLLRVRVDERWTLLPNFRFGRGGNDVELMVGLQDANLFGSYLQLGGSFHRLAGVNSYSLWFRDPRFLARRQAFFVEGSLGNRVDAVYDLEGNLTGGYSLSRRYFGSSLEREWRRWLKTGAYLSFSDDTFSYSRIGATRRAAQEARGGLPEAMQTLTLGVSTSFGRLDRDSYLRDGTLLTLRFNQSFHFGGEQDRSHRLEASLLKFWTLPWRSNVGVRAILGFSDVEAEHLQFSAGGLSGLRGTVNMRYRGQNYWLLNAEYRIPSLDHRWLVLQHVAFVDAVGVTPYPDQILGATALTTGIGVRLLSPKIYGLIVRVDYAFPVAGADGPGLSFGAGQVF</sequence>
<dbReference type="PROSITE" id="PS51779">
    <property type="entry name" value="POTRA"/>
    <property type="match status" value="1"/>
</dbReference>
<dbReference type="InterPro" id="IPR010827">
    <property type="entry name" value="BamA/TamA_POTRA"/>
</dbReference>
<dbReference type="InterPro" id="IPR000184">
    <property type="entry name" value="Bac_surfAg_D15"/>
</dbReference>
<protein>
    <submittedName>
        <fullName evidence="7">BamA/TamA family outer membrane protein</fullName>
    </submittedName>
</protein>
<keyword evidence="4" id="KW-0472">Membrane</keyword>
<keyword evidence="2" id="KW-1134">Transmembrane beta strand</keyword>
<name>A0A5C6XJU3_9DELT</name>
<dbReference type="InterPro" id="IPR034746">
    <property type="entry name" value="POTRA"/>
</dbReference>
<dbReference type="GO" id="GO:0019867">
    <property type="term" value="C:outer membrane"/>
    <property type="evidence" value="ECO:0007669"/>
    <property type="project" value="InterPro"/>
</dbReference>
<evidence type="ECO:0000313" key="7">
    <source>
        <dbReference type="EMBL" id="TXD39894.1"/>
    </source>
</evidence>
<evidence type="ECO:0000256" key="2">
    <source>
        <dbReference type="ARBA" id="ARBA00022452"/>
    </source>
</evidence>
<evidence type="ECO:0000256" key="4">
    <source>
        <dbReference type="ARBA" id="ARBA00023136"/>
    </source>
</evidence>
<dbReference type="RefSeq" id="WP_146973672.1">
    <property type="nucleotide sequence ID" value="NZ_VOSL01000025.1"/>
</dbReference>
<keyword evidence="3" id="KW-0812">Transmembrane</keyword>
<dbReference type="Pfam" id="PF07244">
    <property type="entry name" value="POTRA"/>
    <property type="match status" value="1"/>
</dbReference>
<comment type="subcellular location">
    <subcellularLocation>
        <location evidence="1">Membrane</location>
    </subcellularLocation>
</comment>
<evidence type="ECO:0000259" key="6">
    <source>
        <dbReference type="PROSITE" id="PS51779"/>
    </source>
</evidence>
<dbReference type="AlphaFoldDB" id="A0A5C6XJU3"/>
<dbReference type="OrthoDB" id="366754at2"/>